<proteinExistence type="predicted"/>
<feature type="non-terminal residue" evidence="1">
    <location>
        <position position="219"/>
    </location>
</feature>
<protein>
    <submittedName>
        <fullName evidence="1">Uncharacterized protein</fullName>
    </submittedName>
</protein>
<sequence length="219" mass="25180">MASKFQAFFNNILAGATNPKGNLGDWQHARALYTNDDHRLAPKHKFLYHVSFTLNAEAVKVIPQLKTEELNMLVKSVDLPKYNISTTLKHQYNKKRNLQTRLDYDPVSITFHDDNYGTTTAMWEAYYRYYFRDGTYAFMAGDGPGHPGAEKQNNGPPGAYNRANALGGSLSNKHRFGMDNDQLKNFFHSIQIFQMSRRRYTSYTLVNPIISSWQHDTLD</sequence>
<name>A0A382SUN7_9ZZZZ</name>
<dbReference type="AlphaFoldDB" id="A0A382SUN7"/>
<dbReference type="EMBL" id="UINC01131519">
    <property type="protein sequence ID" value="SVD13272.1"/>
    <property type="molecule type" value="Genomic_DNA"/>
</dbReference>
<gene>
    <name evidence="1" type="ORF">METZ01_LOCUS366126</name>
</gene>
<organism evidence="1">
    <name type="scientific">marine metagenome</name>
    <dbReference type="NCBI Taxonomy" id="408172"/>
    <lineage>
        <taxon>unclassified sequences</taxon>
        <taxon>metagenomes</taxon>
        <taxon>ecological metagenomes</taxon>
    </lineage>
</organism>
<reference evidence="1" key="1">
    <citation type="submission" date="2018-05" db="EMBL/GenBank/DDBJ databases">
        <authorList>
            <person name="Lanie J.A."/>
            <person name="Ng W.-L."/>
            <person name="Kazmierczak K.M."/>
            <person name="Andrzejewski T.M."/>
            <person name="Davidsen T.M."/>
            <person name="Wayne K.J."/>
            <person name="Tettelin H."/>
            <person name="Glass J.I."/>
            <person name="Rusch D."/>
            <person name="Podicherti R."/>
            <person name="Tsui H.-C.T."/>
            <person name="Winkler M.E."/>
        </authorList>
    </citation>
    <scope>NUCLEOTIDE SEQUENCE</scope>
</reference>
<accession>A0A382SUN7</accession>
<evidence type="ECO:0000313" key="1">
    <source>
        <dbReference type="EMBL" id="SVD13272.1"/>
    </source>
</evidence>